<keyword evidence="6" id="KW-0547">Nucleotide-binding</keyword>
<dbReference type="GO" id="GO:0005524">
    <property type="term" value="F:ATP binding"/>
    <property type="evidence" value="ECO:0007669"/>
    <property type="project" value="UniProtKB-KW"/>
</dbReference>
<dbReference type="SUPFAM" id="SSF47384">
    <property type="entry name" value="Homodimeric domain of signal transducing histidine kinase"/>
    <property type="match status" value="1"/>
</dbReference>
<dbReference type="SUPFAM" id="SSF52172">
    <property type="entry name" value="CheY-like"/>
    <property type="match status" value="1"/>
</dbReference>
<dbReference type="Pfam" id="PF00989">
    <property type="entry name" value="PAS"/>
    <property type="match status" value="1"/>
</dbReference>
<dbReference type="Pfam" id="PF02518">
    <property type="entry name" value="HATPase_c"/>
    <property type="match status" value="1"/>
</dbReference>
<keyword evidence="11" id="KW-0131">Cell cycle</keyword>
<dbReference type="SMART" id="SM00065">
    <property type="entry name" value="GAF"/>
    <property type="match status" value="1"/>
</dbReference>
<dbReference type="PROSITE" id="PS50109">
    <property type="entry name" value="HIS_KIN"/>
    <property type="match status" value="1"/>
</dbReference>
<evidence type="ECO:0000259" key="17">
    <source>
        <dbReference type="PROSITE" id="PS50113"/>
    </source>
</evidence>
<comment type="catalytic activity">
    <reaction evidence="1">
        <text>ATP + protein L-histidine = ADP + protein N-phospho-L-histidine.</text>
        <dbReference type="EC" id="2.7.13.3"/>
    </reaction>
</comment>
<dbReference type="Gene3D" id="3.30.450.40">
    <property type="match status" value="1"/>
</dbReference>
<dbReference type="InterPro" id="IPR003594">
    <property type="entry name" value="HATPase_dom"/>
</dbReference>
<feature type="domain" description="Response regulatory" evidence="15">
    <location>
        <begin position="836"/>
        <end position="955"/>
    </location>
</feature>
<feature type="domain" description="PAS" evidence="16">
    <location>
        <begin position="436"/>
        <end position="486"/>
    </location>
</feature>
<dbReference type="CDD" id="cd16922">
    <property type="entry name" value="HATPase_EvgS-ArcB-TorS-like"/>
    <property type="match status" value="1"/>
</dbReference>
<dbReference type="InterPro" id="IPR003661">
    <property type="entry name" value="HisK_dim/P_dom"/>
</dbReference>
<dbReference type="SMART" id="SM00388">
    <property type="entry name" value="HisKA"/>
    <property type="match status" value="1"/>
</dbReference>
<comment type="subcellular location">
    <subcellularLocation>
        <location evidence="2">Membrane</location>
    </subcellularLocation>
</comment>
<organism evidence="18 19">
    <name type="scientific">Maioricimonas rarisocia</name>
    <dbReference type="NCBI Taxonomy" id="2528026"/>
    <lineage>
        <taxon>Bacteria</taxon>
        <taxon>Pseudomonadati</taxon>
        <taxon>Planctomycetota</taxon>
        <taxon>Planctomycetia</taxon>
        <taxon>Planctomycetales</taxon>
        <taxon>Planctomycetaceae</taxon>
        <taxon>Maioricimonas</taxon>
    </lineage>
</organism>
<dbReference type="InterPro" id="IPR011006">
    <property type="entry name" value="CheY-like_superfamily"/>
</dbReference>
<dbReference type="Gene3D" id="3.30.565.10">
    <property type="entry name" value="Histidine kinase-like ATPase, C-terminal domain"/>
    <property type="match status" value="1"/>
</dbReference>
<accession>A0A517Z3Q2</accession>
<keyword evidence="4 12" id="KW-0597">Phosphoprotein</keyword>
<dbReference type="Proteomes" id="UP000320496">
    <property type="component" value="Chromosome"/>
</dbReference>
<dbReference type="EC" id="2.7.13.3" evidence="3"/>
<keyword evidence="10 13" id="KW-0472">Membrane</keyword>
<dbReference type="InterPro" id="IPR029016">
    <property type="entry name" value="GAF-like_dom_sf"/>
</dbReference>
<keyword evidence="19" id="KW-1185">Reference proteome</keyword>
<dbReference type="InterPro" id="IPR001610">
    <property type="entry name" value="PAC"/>
</dbReference>
<keyword evidence="7 18" id="KW-0418">Kinase</keyword>
<dbReference type="InterPro" id="IPR005467">
    <property type="entry name" value="His_kinase_dom"/>
</dbReference>
<dbReference type="EMBL" id="CP036275">
    <property type="protein sequence ID" value="QDU37076.1"/>
    <property type="molecule type" value="Genomic_DNA"/>
</dbReference>
<feature type="transmembrane region" description="Helical" evidence="13">
    <location>
        <begin position="169"/>
        <end position="187"/>
    </location>
</feature>
<dbReference type="PRINTS" id="PR00344">
    <property type="entry name" value="BCTRLSENSOR"/>
</dbReference>
<evidence type="ECO:0000259" key="14">
    <source>
        <dbReference type="PROSITE" id="PS50109"/>
    </source>
</evidence>
<dbReference type="SMART" id="SM00091">
    <property type="entry name" value="PAS"/>
    <property type="match status" value="1"/>
</dbReference>
<keyword evidence="13" id="KW-1133">Transmembrane helix</keyword>
<evidence type="ECO:0000313" key="19">
    <source>
        <dbReference type="Proteomes" id="UP000320496"/>
    </source>
</evidence>
<dbReference type="SUPFAM" id="SSF55874">
    <property type="entry name" value="ATPase domain of HSP90 chaperone/DNA topoisomerase II/histidine kinase"/>
    <property type="match status" value="1"/>
</dbReference>
<evidence type="ECO:0000259" key="16">
    <source>
        <dbReference type="PROSITE" id="PS50112"/>
    </source>
</evidence>
<evidence type="ECO:0000256" key="13">
    <source>
        <dbReference type="SAM" id="Phobius"/>
    </source>
</evidence>
<keyword evidence="9" id="KW-0902">Two-component regulatory system</keyword>
<keyword evidence="13" id="KW-0812">Transmembrane</keyword>
<dbReference type="NCBIfam" id="TIGR00229">
    <property type="entry name" value="sensory_box"/>
    <property type="match status" value="1"/>
</dbReference>
<dbReference type="AlphaFoldDB" id="A0A517Z3Q2"/>
<reference evidence="18 19" key="1">
    <citation type="submission" date="2019-02" db="EMBL/GenBank/DDBJ databases">
        <title>Deep-cultivation of Planctomycetes and their phenomic and genomic characterization uncovers novel biology.</title>
        <authorList>
            <person name="Wiegand S."/>
            <person name="Jogler M."/>
            <person name="Boedeker C."/>
            <person name="Pinto D."/>
            <person name="Vollmers J."/>
            <person name="Rivas-Marin E."/>
            <person name="Kohn T."/>
            <person name="Peeters S.H."/>
            <person name="Heuer A."/>
            <person name="Rast P."/>
            <person name="Oberbeckmann S."/>
            <person name="Bunk B."/>
            <person name="Jeske O."/>
            <person name="Meyerdierks A."/>
            <person name="Storesund J.E."/>
            <person name="Kallscheuer N."/>
            <person name="Luecker S."/>
            <person name="Lage O.M."/>
            <person name="Pohl T."/>
            <person name="Merkel B.J."/>
            <person name="Hornburger P."/>
            <person name="Mueller R.-W."/>
            <person name="Bruemmer F."/>
            <person name="Labrenz M."/>
            <person name="Spormann A.M."/>
            <person name="Op den Camp H."/>
            <person name="Overmann J."/>
            <person name="Amann R."/>
            <person name="Jetten M.S.M."/>
            <person name="Mascher T."/>
            <person name="Medema M.H."/>
            <person name="Devos D.P."/>
            <person name="Kaster A.-K."/>
            <person name="Ovreas L."/>
            <person name="Rohde M."/>
            <person name="Galperin M.Y."/>
            <person name="Jogler C."/>
        </authorList>
    </citation>
    <scope>NUCLEOTIDE SEQUENCE [LARGE SCALE GENOMIC DNA]</scope>
    <source>
        <strain evidence="18 19">Mal4</strain>
    </source>
</reference>
<keyword evidence="8" id="KW-0067">ATP-binding</keyword>
<feature type="domain" description="Histidine kinase" evidence="14">
    <location>
        <begin position="579"/>
        <end position="804"/>
    </location>
</feature>
<evidence type="ECO:0000313" key="18">
    <source>
        <dbReference type="EMBL" id="QDU37076.1"/>
    </source>
</evidence>
<evidence type="ECO:0000256" key="9">
    <source>
        <dbReference type="ARBA" id="ARBA00023012"/>
    </source>
</evidence>
<dbReference type="GO" id="GO:0006355">
    <property type="term" value="P:regulation of DNA-templated transcription"/>
    <property type="evidence" value="ECO:0007669"/>
    <property type="project" value="InterPro"/>
</dbReference>
<dbReference type="FunFam" id="3.30.565.10:FF:000010">
    <property type="entry name" value="Sensor histidine kinase RcsC"/>
    <property type="match status" value="1"/>
</dbReference>
<dbReference type="PROSITE" id="PS50112">
    <property type="entry name" value="PAS"/>
    <property type="match status" value="1"/>
</dbReference>
<evidence type="ECO:0000256" key="1">
    <source>
        <dbReference type="ARBA" id="ARBA00000085"/>
    </source>
</evidence>
<dbReference type="InterPro" id="IPR036890">
    <property type="entry name" value="HATPase_C_sf"/>
</dbReference>
<gene>
    <name evidence="18" type="primary">luxQ_2</name>
    <name evidence="18" type="ORF">Mal4_13790</name>
</gene>
<dbReference type="PROSITE" id="PS50110">
    <property type="entry name" value="RESPONSE_REGULATORY"/>
    <property type="match status" value="1"/>
</dbReference>
<evidence type="ECO:0000256" key="11">
    <source>
        <dbReference type="ARBA" id="ARBA00023306"/>
    </source>
</evidence>
<dbReference type="InterPro" id="IPR000700">
    <property type="entry name" value="PAS-assoc_C"/>
</dbReference>
<evidence type="ECO:0000256" key="5">
    <source>
        <dbReference type="ARBA" id="ARBA00022679"/>
    </source>
</evidence>
<dbReference type="InterPro" id="IPR003018">
    <property type="entry name" value="GAF"/>
</dbReference>
<evidence type="ECO:0000259" key="15">
    <source>
        <dbReference type="PROSITE" id="PS50110"/>
    </source>
</evidence>
<feature type="transmembrane region" description="Helical" evidence="13">
    <location>
        <begin position="87"/>
        <end position="109"/>
    </location>
</feature>
<dbReference type="InterPro" id="IPR004358">
    <property type="entry name" value="Sig_transdc_His_kin-like_C"/>
</dbReference>
<name>A0A517Z3Q2_9PLAN</name>
<feature type="modified residue" description="4-aspartylphosphate" evidence="12">
    <location>
        <position position="890"/>
    </location>
</feature>
<dbReference type="Pfam" id="PF01590">
    <property type="entry name" value="GAF"/>
    <property type="match status" value="1"/>
</dbReference>
<dbReference type="SUPFAM" id="SSF55785">
    <property type="entry name" value="PYP-like sensor domain (PAS domain)"/>
    <property type="match status" value="1"/>
</dbReference>
<dbReference type="InterPro" id="IPR013767">
    <property type="entry name" value="PAS_fold"/>
</dbReference>
<protein>
    <recommendedName>
        <fullName evidence="3">histidine kinase</fullName>
        <ecNumber evidence="3">2.7.13.3</ecNumber>
    </recommendedName>
</protein>
<dbReference type="InterPro" id="IPR000014">
    <property type="entry name" value="PAS"/>
</dbReference>
<dbReference type="PANTHER" id="PTHR45339:SF1">
    <property type="entry name" value="HYBRID SIGNAL TRANSDUCTION HISTIDINE KINASE J"/>
    <property type="match status" value="1"/>
</dbReference>
<feature type="transmembrane region" description="Helical" evidence="13">
    <location>
        <begin position="129"/>
        <end position="149"/>
    </location>
</feature>
<evidence type="ECO:0000256" key="2">
    <source>
        <dbReference type="ARBA" id="ARBA00004370"/>
    </source>
</evidence>
<evidence type="ECO:0000256" key="7">
    <source>
        <dbReference type="ARBA" id="ARBA00022777"/>
    </source>
</evidence>
<keyword evidence="5 18" id="KW-0808">Transferase</keyword>
<dbReference type="Gene3D" id="1.10.287.130">
    <property type="match status" value="1"/>
</dbReference>
<dbReference type="Pfam" id="PF00512">
    <property type="entry name" value="HisKA"/>
    <property type="match status" value="1"/>
</dbReference>
<dbReference type="OrthoDB" id="9790669at2"/>
<dbReference type="CDD" id="cd00082">
    <property type="entry name" value="HisKA"/>
    <property type="match status" value="1"/>
</dbReference>
<evidence type="ECO:0000256" key="3">
    <source>
        <dbReference type="ARBA" id="ARBA00012438"/>
    </source>
</evidence>
<dbReference type="InterPro" id="IPR036097">
    <property type="entry name" value="HisK_dim/P_sf"/>
</dbReference>
<dbReference type="PANTHER" id="PTHR45339">
    <property type="entry name" value="HYBRID SIGNAL TRANSDUCTION HISTIDINE KINASE J"/>
    <property type="match status" value="1"/>
</dbReference>
<dbReference type="RefSeq" id="WP_145367775.1">
    <property type="nucleotide sequence ID" value="NZ_CP036275.1"/>
</dbReference>
<dbReference type="KEGG" id="mri:Mal4_13790"/>
<dbReference type="SMART" id="SM00448">
    <property type="entry name" value="REC"/>
    <property type="match status" value="1"/>
</dbReference>
<dbReference type="SMART" id="SM00086">
    <property type="entry name" value="PAC"/>
    <property type="match status" value="1"/>
</dbReference>
<evidence type="ECO:0000256" key="8">
    <source>
        <dbReference type="ARBA" id="ARBA00022840"/>
    </source>
</evidence>
<dbReference type="CDD" id="cd00130">
    <property type="entry name" value="PAS"/>
    <property type="match status" value="1"/>
</dbReference>
<dbReference type="FunFam" id="1.10.287.130:FF:000038">
    <property type="entry name" value="Sensory transduction histidine kinase"/>
    <property type="match status" value="1"/>
</dbReference>
<evidence type="ECO:0000256" key="4">
    <source>
        <dbReference type="ARBA" id="ARBA00022553"/>
    </source>
</evidence>
<feature type="domain" description="PAC" evidence="17">
    <location>
        <begin position="509"/>
        <end position="561"/>
    </location>
</feature>
<dbReference type="Gene3D" id="3.40.50.2300">
    <property type="match status" value="1"/>
</dbReference>
<feature type="transmembrane region" description="Helical" evidence="13">
    <location>
        <begin position="15"/>
        <end position="38"/>
    </location>
</feature>
<evidence type="ECO:0000256" key="6">
    <source>
        <dbReference type="ARBA" id="ARBA00022741"/>
    </source>
</evidence>
<dbReference type="SMART" id="SM00387">
    <property type="entry name" value="HATPase_c"/>
    <property type="match status" value="1"/>
</dbReference>
<dbReference type="InterPro" id="IPR035965">
    <property type="entry name" value="PAS-like_dom_sf"/>
</dbReference>
<dbReference type="GO" id="GO:0000155">
    <property type="term" value="F:phosphorelay sensor kinase activity"/>
    <property type="evidence" value="ECO:0007669"/>
    <property type="project" value="InterPro"/>
</dbReference>
<evidence type="ECO:0000256" key="12">
    <source>
        <dbReference type="PROSITE-ProRule" id="PRU00169"/>
    </source>
</evidence>
<dbReference type="GO" id="GO:0016020">
    <property type="term" value="C:membrane"/>
    <property type="evidence" value="ECO:0007669"/>
    <property type="project" value="UniProtKB-SubCell"/>
</dbReference>
<proteinExistence type="predicted"/>
<dbReference type="PROSITE" id="PS50113">
    <property type="entry name" value="PAC"/>
    <property type="match status" value="1"/>
</dbReference>
<evidence type="ECO:0000256" key="10">
    <source>
        <dbReference type="ARBA" id="ARBA00023136"/>
    </source>
</evidence>
<dbReference type="InterPro" id="IPR001789">
    <property type="entry name" value="Sig_transdc_resp-reg_receiver"/>
</dbReference>
<sequence>MSLVTDRSDRTGQGLLRGIILGLSYALITSHVGGYLQFDRYLPAVAWSPAPLLVLVLSLSPLAEMPLLLLGVGLAQAFANVQEDRGLVLAVTYSLTTCLEAAAGCWLVLRVLRANPSTLTVAQILRRCAASLAVGLVLASLGTGLLVFFESFGFNLTQWPGFAVRWSSASLLCFVCLTPIALTAGFADADWWHSKRRGALAVASGLALIGGVLAFDLIQEAIAGEDIRRHTGSLVTAAIVSTATILLWLRGWNAGGPGRSGPAIERMGAELQTLSDLLAAPQERFDTAGRLKQIARACATTLKCDRVSIWEFQQRGRVLTCLIQYLQPDDVVQAGARLTQADYPDYFDALSDRREVVVPDVYADRRTQQLADAYLSPFGVRALINVPLRGADRQLGVLCFEHVGSTRLWHQDEQMYAAAAAHLVAAAIESGRALRAERRFVEVAAATGGFVWELDIEGLMTFVSDHVRDVLGRSPDELTGRSFFELAEDRNGLDVDWLTRCCNQQTPIRGVEFRCRNTNGKPVWLSLSGSAVTGSLGEVTGFRGTAQDITRAVDGRQQLEQAIQAAETANRAKSEFLANMSHEIRTPMTAILGFTDLLLDDREETASPRERRERIKTIKRNGQYLLEIINDILDLAKVEAGRVEIERKPVDLPRLVTDVANLMRVRAEEKHLPLVIRTEGRVPEAIRSDALRLRQILINLLGNAIKFTDDGSVTLTVSCRDVGERDCRVRFDISDTGIGMSPEQLARLFQPFTQADSTTTRRYGGTGLGLVISQRLARMLGGDVEVSSEPGKGSTFHVTIDPGPLDAARLVHGVERGPEQSAIQPAPSETLLFGRRLLLVDDAADNRLIISAYLKKFGIEITMAENGQEAVDRALEARDERRPFDVILMDMQMPVLDGYSATRGLREQGYSLPIIALTAHAMAGEREACLEAGCDDFATKPIDREALLQSILRCLKLRESPWQEPAREMGSR</sequence>
<feature type="transmembrane region" description="Helical" evidence="13">
    <location>
        <begin position="199"/>
        <end position="218"/>
    </location>
</feature>
<dbReference type="Pfam" id="PF00072">
    <property type="entry name" value="Response_reg"/>
    <property type="match status" value="1"/>
</dbReference>
<dbReference type="Gene3D" id="3.30.450.20">
    <property type="entry name" value="PAS domain"/>
    <property type="match status" value="1"/>
</dbReference>
<dbReference type="CDD" id="cd17546">
    <property type="entry name" value="REC_hyHK_CKI1_RcsC-like"/>
    <property type="match status" value="1"/>
</dbReference>
<feature type="transmembrane region" description="Helical" evidence="13">
    <location>
        <begin position="50"/>
        <end position="75"/>
    </location>
</feature>
<dbReference type="SUPFAM" id="SSF55781">
    <property type="entry name" value="GAF domain-like"/>
    <property type="match status" value="1"/>
</dbReference>